<name>S3D1Q0_GLAL2</name>
<feature type="transmembrane region" description="Helical" evidence="1">
    <location>
        <begin position="142"/>
        <end position="160"/>
    </location>
</feature>
<evidence type="ECO:0000313" key="3">
    <source>
        <dbReference type="Proteomes" id="UP000016922"/>
    </source>
</evidence>
<dbReference type="RefSeq" id="XP_008080489.1">
    <property type="nucleotide sequence ID" value="XM_008082298.1"/>
</dbReference>
<organism evidence="2 3">
    <name type="scientific">Glarea lozoyensis (strain ATCC 20868 / MF5171)</name>
    <dbReference type="NCBI Taxonomy" id="1116229"/>
    <lineage>
        <taxon>Eukaryota</taxon>
        <taxon>Fungi</taxon>
        <taxon>Dikarya</taxon>
        <taxon>Ascomycota</taxon>
        <taxon>Pezizomycotina</taxon>
        <taxon>Leotiomycetes</taxon>
        <taxon>Helotiales</taxon>
        <taxon>Helotiaceae</taxon>
        <taxon>Glarea</taxon>
    </lineage>
</organism>
<dbReference type="Proteomes" id="UP000016922">
    <property type="component" value="Unassembled WGS sequence"/>
</dbReference>
<keyword evidence="3" id="KW-1185">Reference proteome</keyword>
<dbReference type="OrthoDB" id="3494145at2759"/>
<accession>S3D1Q0</accession>
<keyword evidence="1" id="KW-0812">Transmembrane</keyword>
<keyword evidence="1" id="KW-0472">Membrane</keyword>
<dbReference type="AlphaFoldDB" id="S3D1Q0"/>
<proteinExistence type="predicted"/>
<evidence type="ECO:0000256" key="1">
    <source>
        <dbReference type="SAM" id="Phobius"/>
    </source>
</evidence>
<evidence type="ECO:0000313" key="2">
    <source>
        <dbReference type="EMBL" id="EPE32477.1"/>
    </source>
</evidence>
<keyword evidence="1" id="KW-1133">Transmembrane helix</keyword>
<sequence length="161" mass="17095">MTKIDTQISAAQLADDDICQAVIATPPAQCGKNPWSAIVATQPFGNPSYYASINASCPSSIFNGTSDLIKTTSEVASPLSDTNTYDRWILQATSLVLVAFAKNKTLTVPRWGNSAMVCLTPDIVGIKSRSPSGAVQHQATPTIWSIGLGIWIPLAAVILFQ</sequence>
<dbReference type="EMBL" id="KE145359">
    <property type="protein sequence ID" value="EPE32477.1"/>
    <property type="molecule type" value="Genomic_DNA"/>
</dbReference>
<dbReference type="KEGG" id="glz:GLAREA_07610"/>
<dbReference type="HOGENOM" id="CLU_1643854_0_0_1"/>
<gene>
    <name evidence="2" type="ORF">GLAREA_07610</name>
</gene>
<reference evidence="2 3" key="1">
    <citation type="journal article" date="2013" name="BMC Genomics">
        <title>Genomics-driven discovery of the pneumocandin biosynthetic gene cluster in the fungus Glarea lozoyensis.</title>
        <authorList>
            <person name="Chen L."/>
            <person name="Yue Q."/>
            <person name="Zhang X."/>
            <person name="Xiang M."/>
            <person name="Wang C."/>
            <person name="Li S."/>
            <person name="Che Y."/>
            <person name="Ortiz-Lopez F.J."/>
            <person name="Bills G.F."/>
            <person name="Liu X."/>
            <person name="An Z."/>
        </authorList>
    </citation>
    <scope>NUCLEOTIDE SEQUENCE [LARGE SCALE GENOMIC DNA]</scope>
    <source>
        <strain evidence="3">ATCC 20868 / MF5171</strain>
    </source>
</reference>
<dbReference type="GeneID" id="19466663"/>
<protein>
    <submittedName>
        <fullName evidence="2">Uncharacterized protein</fullName>
    </submittedName>
</protein>